<reference evidence="2 3" key="1">
    <citation type="journal article" date="2010" name="Science">
        <title>Genomic analysis of organismal complexity in the multicellular green alga Volvox carteri.</title>
        <authorList>
            <person name="Prochnik S.E."/>
            <person name="Umen J."/>
            <person name="Nedelcu A.M."/>
            <person name="Hallmann A."/>
            <person name="Miller S.M."/>
            <person name="Nishii I."/>
            <person name="Ferris P."/>
            <person name="Kuo A."/>
            <person name="Mitros T."/>
            <person name="Fritz-Laylin L.K."/>
            <person name="Hellsten U."/>
            <person name="Chapman J."/>
            <person name="Simakov O."/>
            <person name="Rensing S.A."/>
            <person name="Terry A."/>
            <person name="Pangilinan J."/>
            <person name="Kapitonov V."/>
            <person name="Jurka J."/>
            <person name="Salamov A."/>
            <person name="Shapiro H."/>
            <person name="Schmutz J."/>
            <person name="Grimwood J."/>
            <person name="Lindquist E."/>
            <person name="Lucas S."/>
            <person name="Grigoriev I.V."/>
            <person name="Schmitt R."/>
            <person name="Kirk D."/>
            <person name="Rokhsar D.S."/>
        </authorList>
    </citation>
    <scope>NUCLEOTIDE SEQUENCE [LARGE SCALE GENOMIC DNA]</scope>
    <source>
        <strain evidence="3">f. Nagariensis / Eve</strain>
    </source>
</reference>
<dbReference type="Proteomes" id="UP000001058">
    <property type="component" value="Unassembled WGS sequence"/>
</dbReference>
<evidence type="ECO:0000313" key="3">
    <source>
        <dbReference type="Proteomes" id="UP000001058"/>
    </source>
</evidence>
<feature type="region of interest" description="Disordered" evidence="1">
    <location>
        <begin position="1"/>
        <end position="38"/>
    </location>
</feature>
<gene>
    <name evidence="2" type="ORF">VOLCADRAFT_89818</name>
</gene>
<proteinExistence type="predicted"/>
<feature type="region of interest" description="Disordered" evidence="1">
    <location>
        <begin position="475"/>
        <end position="511"/>
    </location>
</feature>
<feature type="region of interest" description="Disordered" evidence="1">
    <location>
        <begin position="671"/>
        <end position="697"/>
    </location>
</feature>
<feature type="compositionally biased region" description="Low complexity" evidence="1">
    <location>
        <begin position="419"/>
        <end position="429"/>
    </location>
</feature>
<feature type="compositionally biased region" description="Basic and acidic residues" evidence="1">
    <location>
        <begin position="395"/>
        <end position="405"/>
    </location>
</feature>
<feature type="region of interest" description="Disordered" evidence="1">
    <location>
        <begin position="890"/>
        <end position="914"/>
    </location>
</feature>
<keyword evidence="3" id="KW-1185">Reference proteome</keyword>
<name>D8TSQ8_VOLCA</name>
<evidence type="ECO:0000256" key="1">
    <source>
        <dbReference type="SAM" id="MobiDB-lite"/>
    </source>
</evidence>
<feature type="region of interest" description="Disordered" evidence="1">
    <location>
        <begin position="1049"/>
        <end position="1082"/>
    </location>
</feature>
<dbReference type="InParanoid" id="D8TSQ8"/>
<feature type="compositionally biased region" description="Low complexity" evidence="1">
    <location>
        <begin position="967"/>
        <end position="981"/>
    </location>
</feature>
<sequence>MSWIRSPPRVPSRRRQQAWPPPPPAQPQEYHFPTNAKNPYHNRFPAVPGLLAAVGMMPGTKASMPTPTIVTVTVNVQVVTTMTSTICACTAAAATVGDNYLSSGRRCDGGGVGGGTPTVPLECPIYPVLSTSSSSYIGGGGAAATLATCGSSSSSSKGGGGEATASVGPLWREDISAGRNVISALPAPLRNHHRQLHLQQHEGQQQHEERHGPRGSEEQLKGQVRGGTLAAEVQKLPVEDLEGERLQGKREDASAGSFHRPPSQVVSEAGCRTGCYGGGAVSSGGCSTGGSGGGEARQHRSLTGRAPSSIVDRYGSLLVSSAGWRCTELYDINDTLLLSSLSSRRCGTSGGGGRTSAESTLSYVTGAEAPPTPMAVVDPAALALLELFKSKDMYDNDDGGARGEEVAAGASSVPPPPSRAASSAGLSGSQRRPVHKHSIALASSIGIVVGGGGSGSGSDGCSPVLNAACNTLGTQVPRQEPQQLRLSKPSPLLQPRNPKPQHRLAVRSATEANDRAIDGDVRVVFGSGGGGDGVWGAALEAMLERVVPRTGYYTPPSQPPVTAAPGSAGAVNGGAGGGSAASAAALASATAAGSLVERSGAYDMTYMQRCAGRVRAQAQRSGRHFPARAVPGPAAATAAALPLRRPRRISCRYHFRADEHLTRGLTGRKTELVSSGCGQGSLGGGGGTENNGSGNLRTPQLETWQQQQPQQQQRRTHDAAEAVALLPSAAPPALPTGVSGNSHGDGRDLPSLPQAITRLGPTMQQQQQQQRRPNERPAATAATAATAAAAVTAPSPSTSYSLEEATAINQPATSQTAPVAEKGVATTATGAITAVDDTPAGTAAALASWHDLHWATGAAATAAAAAVGSITVGSSPFVCAVAAAECANESRKKSKRGSGSDRGPASGMGAGSHVAMRPEAAYDTCRPFGRGTSRVRHEQKAALDCVKVVTGHGGANLAAVASAEPYGSSKASGSSSSGCRGRNSKARSSDGDGPAAAAAAALSSADQQLEVKPKVAQCSGDGSGSGLGTATATAAAARAVVGVPAEVGLGTAKPGRGAAGRDGDACHSSLRGDTGTTTTVAAGEDGGVRRKLRTRSLRAVLQSLLGRCGNTERTASYSAGSTGGCCVPRPQGPRPPPPPPPLLVASGHHSNQQQQQHQQLWRIASGGGGGGVRPPWLEDEARATRLALIAPLAAAVLSV</sequence>
<protein>
    <submittedName>
        <fullName evidence="2">Uncharacterized protein</fullName>
    </submittedName>
</protein>
<feature type="compositionally biased region" description="Low complexity" evidence="1">
    <location>
        <begin position="991"/>
        <end position="1006"/>
    </location>
</feature>
<feature type="compositionally biased region" description="Basic and acidic residues" evidence="1">
    <location>
        <begin position="204"/>
        <end position="220"/>
    </location>
</feature>
<feature type="compositionally biased region" description="Polar residues" evidence="1">
    <location>
        <begin position="475"/>
        <end position="485"/>
    </location>
</feature>
<feature type="compositionally biased region" description="Gly residues" evidence="1">
    <location>
        <begin position="677"/>
        <end position="689"/>
    </location>
</feature>
<feature type="region of interest" description="Disordered" evidence="1">
    <location>
        <begin position="1115"/>
        <end position="1173"/>
    </location>
</feature>
<dbReference type="GeneID" id="9618683"/>
<accession>D8TSQ8</accession>
<feature type="compositionally biased region" description="Low complexity" evidence="1">
    <location>
        <begin position="1072"/>
        <end position="1082"/>
    </location>
</feature>
<evidence type="ECO:0000313" key="2">
    <source>
        <dbReference type="EMBL" id="EFJ49413.1"/>
    </source>
</evidence>
<organism evidence="3">
    <name type="scientific">Volvox carteri f. nagariensis</name>
    <dbReference type="NCBI Taxonomy" id="3068"/>
    <lineage>
        <taxon>Eukaryota</taxon>
        <taxon>Viridiplantae</taxon>
        <taxon>Chlorophyta</taxon>
        <taxon>core chlorophytes</taxon>
        <taxon>Chlorophyceae</taxon>
        <taxon>CS clade</taxon>
        <taxon>Chlamydomonadales</taxon>
        <taxon>Volvocaceae</taxon>
        <taxon>Volvox</taxon>
    </lineage>
</organism>
<feature type="region of interest" description="Disordered" evidence="1">
    <location>
        <begin position="962"/>
        <end position="1006"/>
    </location>
</feature>
<feature type="region of interest" description="Disordered" evidence="1">
    <location>
        <begin position="197"/>
        <end position="264"/>
    </location>
</feature>
<dbReference type="EMBL" id="GL378335">
    <property type="protein sequence ID" value="EFJ49413.1"/>
    <property type="molecule type" value="Genomic_DNA"/>
</dbReference>
<feature type="region of interest" description="Disordered" evidence="1">
    <location>
        <begin position="729"/>
        <end position="781"/>
    </location>
</feature>
<feature type="compositionally biased region" description="Pro residues" evidence="1">
    <location>
        <begin position="1130"/>
        <end position="1142"/>
    </location>
</feature>
<feature type="region of interest" description="Disordered" evidence="1">
    <location>
        <begin position="395"/>
        <end position="435"/>
    </location>
</feature>
<dbReference type="AlphaFoldDB" id="D8TSQ8"/>
<dbReference type="KEGG" id="vcn:VOLCADRAFT_89818"/>
<dbReference type="RefSeq" id="XP_002949394.1">
    <property type="nucleotide sequence ID" value="XM_002949348.1"/>
</dbReference>
<feature type="compositionally biased region" description="Basic and acidic residues" evidence="1">
    <location>
        <begin position="243"/>
        <end position="253"/>
    </location>
</feature>